<dbReference type="EMBL" id="JABSTU010000005">
    <property type="protein sequence ID" value="KAH8029408.1"/>
    <property type="molecule type" value="Genomic_DNA"/>
</dbReference>
<accession>A0A9J6E5Q9</accession>
<reference evidence="1" key="1">
    <citation type="journal article" date="2020" name="Cell">
        <title>Large-Scale Comparative Analyses of Tick Genomes Elucidate Their Genetic Diversity and Vector Capacities.</title>
        <authorList>
            <consortium name="Tick Genome and Microbiome Consortium (TIGMIC)"/>
            <person name="Jia N."/>
            <person name="Wang J."/>
            <person name="Shi W."/>
            <person name="Du L."/>
            <person name="Sun Y."/>
            <person name="Zhan W."/>
            <person name="Jiang J.F."/>
            <person name="Wang Q."/>
            <person name="Zhang B."/>
            <person name="Ji P."/>
            <person name="Bell-Sakyi L."/>
            <person name="Cui X.M."/>
            <person name="Yuan T.T."/>
            <person name="Jiang B.G."/>
            <person name="Yang W.F."/>
            <person name="Lam T.T."/>
            <person name="Chang Q.C."/>
            <person name="Ding S.J."/>
            <person name="Wang X.J."/>
            <person name="Zhu J.G."/>
            <person name="Ruan X.D."/>
            <person name="Zhao L."/>
            <person name="Wei J.T."/>
            <person name="Ye R.Z."/>
            <person name="Que T.C."/>
            <person name="Du C.H."/>
            <person name="Zhou Y.H."/>
            <person name="Cheng J.X."/>
            <person name="Dai P.F."/>
            <person name="Guo W.B."/>
            <person name="Han X.H."/>
            <person name="Huang E.J."/>
            <person name="Li L.F."/>
            <person name="Wei W."/>
            <person name="Gao Y.C."/>
            <person name="Liu J.Z."/>
            <person name="Shao H.Z."/>
            <person name="Wang X."/>
            <person name="Wang C.C."/>
            <person name="Yang T.C."/>
            <person name="Huo Q.B."/>
            <person name="Li W."/>
            <person name="Chen H.Y."/>
            <person name="Chen S.E."/>
            <person name="Zhou L.G."/>
            <person name="Ni X.B."/>
            <person name="Tian J.H."/>
            <person name="Sheng Y."/>
            <person name="Liu T."/>
            <person name="Pan Y.S."/>
            <person name="Xia L.Y."/>
            <person name="Li J."/>
            <person name="Zhao F."/>
            <person name="Cao W.C."/>
        </authorList>
    </citation>
    <scope>NUCLEOTIDE SEQUENCE</scope>
    <source>
        <strain evidence="1">Rmic-2018</strain>
    </source>
</reference>
<keyword evidence="2" id="KW-1185">Reference proteome</keyword>
<protein>
    <submittedName>
        <fullName evidence="1">Uncharacterized protein</fullName>
    </submittedName>
</protein>
<dbReference type="AlphaFoldDB" id="A0A9J6E5Q9"/>
<dbReference type="VEuPathDB" id="VectorBase:LOC119183545"/>
<proteinExistence type="predicted"/>
<dbReference type="Proteomes" id="UP000821866">
    <property type="component" value="Chromosome 3"/>
</dbReference>
<name>A0A9J6E5Q9_RHIMP</name>
<organism evidence="1 2">
    <name type="scientific">Rhipicephalus microplus</name>
    <name type="common">Cattle tick</name>
    <name type="synonym">Boophilus microplus</name>
    <dbReference type="NCBI Taxonomy" id="6941"/>
    <lineage>
        <taxon>Eukaryota</taxon>
        <taxon>Metazoa</taxon>
        <taxon>Ecdysozoa</taxon>
        <taxon>Arthropoda</taxon>
        <taxon>Chelicerata</taxon>
        <taxon>Arachnida</taxon>
        <taxon>Acari</taxon>
        <taxon>Parasitiformes</taxon>
        <taxon>Ixodida</taxon>
        <taxon>Ixodoidea</taxon>
        <taxon>Ixodidae</taxon>
        <taxon>Rhipicephalinae</taxon>
        <taxon>Rhipicephalus</taxon>
        <taxon>Boophilus</taxon>
    </lineage>
</organism>
<gene>
    <name evidence="1" type="ORF">HPB51_000212</name>
</gene>
<dbReference type="PANTHER" id="PTHR19446">
    <property type="entry name" value="REVERSE TRANSCRIPTASES"/>
    <property type="match status" value="1"/>
</dbReference>
<sequence>MDMDDAEEAGVEPTILEEPSLRATKSCVVHDPVGDDSEMFSSGCSSNMTNAECDADPVPTARTYANDLKLRLARLRTLTSTTACSYKARHLPSSHSEVLNYINSTRPVQLGNHGNSNRQDIVRFCMNIDNMGTHELQLDLDSLINHTFLGNLPQLSSEEYCSLVAPISLEELTLAMRHLHRGSAPGSDGFTIEFYNAFWDVIGPALWEVLNVFTSRHTLPLLFKNSRIILLPKMQEILKDPRNWHPITLLGTDYKMLTIVLTLRLERVMPSPFKS</sequence>
<reference evidence="1" key="2">
    <citation type="submission" date="2021-09" db="EMBL/GenBank/DDBJ databases">
        <authorList>
            <person name="Jia N."/>
            <person name="Wang J."/>
            <person name="Shi W."/>
            <person name="Du L."/>
            <person name="Sun Y."/>
            <person name="Zhan W."/>
            <person name="Jiang J."/>
            <person name="Wang Q."/>
            <person name="Zhang B."/>
            <person name="Ji P."/>
            <person name="Sakyi L.B."/>
            <person name="Cui X."/>
            <person name="Yuan T."/>
            <person name="Jiang B."/>
            <person name="Yang W."/>
            <person name="Lam T.T.-Y."/>
            <person name="Chang Q."/>
            <person name="Ding S."/>
            <person name="Wang X."/>
            <person name="Zhu J."/>
            <person name="Ruan X."/>
            <person name="Zhao L."/>
            <person name="Wei J."/>
            <person name="Que T."/>
            <person name="Du C."/>
            <person name="Cheng J."/>
            <person name="Dai P."/>
            <person name="Han X."/>
            <person name="Huang E."/>
            <person name="Gao Y."/>
            <person name="Liu J."/>
            <person name="Shao H."/>
            <person name="Ye R."/>
            <person name="Li L."/>
            <person name="Wei W."/>
            <person name="Wang X."/>
            <person name="Wang C."/>
            <person name="Huo Q."/>
            <person name="Li W."/>
            <person name="Guo W."/>
            <person name="Chen H."/>
            <person name="Chen S."/>
            <person name="Zhou L."/>
            <person name="Zhou L."/>
            <person name="Ni X."/>
            <person name="Tian J."/>
            <person name="Zhou Y."/>
            <person name="Sheng Y."/>
            <person name="Liu T."/>
            <person name="Pan Y."/>
            <person name="Xia L."/>
            <person name="Li J."/>
            <person name="Zhao F."/>
            <person name="Cao W."/>
        </authorList>
    </citation>
    <scope>NUCLEOTIDE SEQUENCE</scope>
    <source>
        <strain evidence="1">Rmic-2018</strain>
        <tissue evidence="1">Larvae</tissue>
    </source>
</reference>
<evidence type="ECO:0000313" key="1">
    <source>
        <dbReference type="EMBL" id="KAH8029408.1"/>
    </source>
</evidence>
<comment type="caution">
    <text evidence="1">The sequence shown here is derived from an EMBL/GenBank/DDBJ whole genome shotgun (WGS) entry which is preliminary data.</text>
</comment>
<evidence type="ECO:0000313" key="2">
    <source>
        <dbReference type="Proteomes" id="UP000821866"/>
    </source>
</evidence>